<comment type="caution">
    <text evidence="1">The sequence shown here is derived from an EMBL/GenBank/DDBJ whole genome shotgun (WGS) entry which is preliminary data.</text>
</comment>
<protein>
    <submittedName>
        <fullName evidence="1">Uncharacterized protein</fullName>
    </submittedName>
</protein>
<sequence length="178" mass="19977">MAQLRAPHISHTKLSINRFKIHMKPTNLKIHVEEYDADLDHSENASKKYKVDIDPYYGVVSRVDFLYHPNTDEYLGIKSDGSDREPDEEDREGSEEEDKEGPEEEDKVGGHGSNISGLTGTVTKIETDEMVRFERFFVAIGCAIRSFMNHLPPLIVIDDAHLKGPYLGACPGDHPTGP</sequence>
<evidence type="ECO:0000313" key="1">
    <source>
        <dbReference type="EMBL" id="KAI3669308.1"/>
    </source>
</evidence>
<organism evidence="1 2">
    <name type="scientific">Arctium lappa</name>
    <name type="common">Greater burdock</name>
    <name type="synonym">Lappa major</name>
    <dbReference type="NCBI Taxonomy" id="4217"/>
    <lineage>
        <taxon>Eukaryota</taxon>
        <taxon>Viridiplantae</taxon>
        <taxon>Streptophyta</taxon>
        <taxon>Embryophyta</taxon>
        <taxon>Tracheophyta</taxon>
        <taxon>Spermatophyta</taxon>
        <taxon>Magnoliopsida</taxon>
        <taxon>eudicotyledons</taxon>
        <taxon>Gunneridae</taxon>
        <taxon>Pentapetalae</taxon>
        <taxon>asterids</taxon>
        <taxon>campanulids</taxon>
        <taxon>Asterales</taxon>
        <taxon>Asteraceae</taxon>
        <taxon>Carduoideae</taxon>
        <taxon>Cardueae</taxon>
        <taxon>Arctiinae</taxon>
        <taxon>Arctium</taxon>
    </lineage>
</organism>
<name>A0ACB8XLN6_ARCLA</name>
<accession>A0ACB8XLN6</accession>
<keyword evidence="2" id="KW-1185">Reference proteome</keyword>
<dbReference type="Proteomes" id="UP001055879">
    <property type="component" value="Linkage Group LG16"/>
</dbReference>
<dbReference type="EMBL" id="CM042062">
    <property type="protein sequence ID" value="KAI3669308.1"/>
    <property type="molecule type" value="Genomic_DNA"/>
</dbReference>
<reference evidence="2" key="1">
    <citation type="journal article" date="2022" name="Mol. Ecol. Resour.">
        <title>The genomes of chicory, endive, great burdock and yacon provide insights into Asteraceae palaeo-polyploidization history and plant inulin production.</title>
        <authorList>
            <person name="Fan W."/>
            <person name="Wang S."/>
            <person name="Wang H."/>
            <person name="Wang A."/>
            <person name="Jiang F."/>
            <person name="Liu H."/>
            <person name="Zhao H."/>
            <person name="Xu D."/>
            <person name="Zhang Y."/>
        </authorList>
    </citation>
    <scope>NUCLEOTIDE SEQUENCE [LARGE SCALE GENOMIC DNA]</scope>
    <source>
        <strain evidence="2">cv. Niubang</strain>
    </source>
</reference>
<evidence type="ECO:0000313" key="2">
    <source>
        <dbReference type="Proteomes" id="UP001055879"/>
    </source>
</evidence>
<proteinExistence type="predicted"/>
<reference evidence="1 2" key="2">
    <citation type="journal article" date="2022" name="Mol. Ecol. Resour.">
        <title>The genomes of chicory, endive, great burdock and yacon provide insights into Asteraceae paleo-polyploidization history and plant inulin production.</title>
        <authorList>
            <person name="Fan W."/>
            <person name="Wang S."/>
            <person name="Wang H."/>
            <person name="Wang A."/>
            <person name="Jiang F."/>
            <person name="Liu H."/>
            <person name="Zhao H."/>
            <person name="Xu D."/>
            <person name="Zhang Y."/>
        </authorList>
    </citation>
    <scope>NUCLEOTIDE SEQUENCE [LARGE SCALE GENOMIC DNA]</scope>
    <source>
        <strain evidence="2">cv. Niubang</strain>
    </source>
</reference>
<gene>
    <name evidence="1" type="ORF">L6452_40540</name>
</gene>